<comment type="caution">
    <text evidence="3">The sequence shown here is derived from an EMBL/GenBank/DDBJ whole genome shotgun (WGS) entry which is preliminary data.</text>
</comment>
<keyword evidence="2" id="KW-0732">Signal</keyword>
<sequence>MSNRTWRHVIAAAVSLSAFTSTVWAQDSAPISGPVSAHESFAAYVHDLHALNADVSFATQPWGYGGNAHIRSIGMIGWFVRMDVTARMEGHFGPGNTVAPILYDSAGLSRGAQRHVHLDYQNNTPTVTIHTPPETDREPVPSSTLPGTIDTFSGMVRLLQTMRNTGQCNGSANVFDGARLTHITVHGPVADNVPTDHDQLETGAALRCDFVGQQSAGFIKDSPNRAKMASPQPGAVWFKNVQGFGLLPVRVEFEHPKLGHISLVLQTPITH</sequence>
<proteinExistence type="predicted"/>
<feature type="signal peptide" evidence="2">
    <location>
        <begin position="1"/>
        <end position="25"/>
    </location>
</feature>
<evidence type="ECO:0000256" key="2">
    <source>
        <dbReference type="SAM" id="SignalP"/>
    </source>
</evidence>
<evidence type="ECO:0000313" key="3">
    <source>
        <dbReference type="EMBL" id="GBR47824.1"/>
    </source>
</evidence>
<evidence type="ECO:0000313" key="4">
    <source>
        <dbReference type="Proteomes" id="UP001062443"/>
    </source>
</evidence>
<dbReference type="Proteomes" id="UP001062443">
    <property type="component" value="Unassembled WGS sequence"/>
</dbReference>
<dbReference type="EMBL" id="BAQB01000022">
    <property type="protein sequence ID" value="GBR47824.1"/>
    <property type="molecule type" value="Genomic_DNA"/>
</dbReference>
<dbReference type="RefSeq" id="WP_068170899.1">
    <property type="nucleotide sequence ID" value="NZ_BAQB01000022.1"/>
</dbReference>
<feature type="region of interest" description="Disordered" evidence="1">
    <location>
        <begin position="123"/>
        <end position="146"/>
    </location>
</feature>
<gene>
    <name evidence="3" type="ORF">AA106556_1590</name>
</gene>
<dbReference type="InterPro" id="IPR021457">
    <property type="entry name" value="DUF3108"/>
</dbReference>
<evidence type="ECO:0008006" key="5">
    <source>
        <dbReference type="Google" id="ProtNLM"/>
    </source>
</evidence>
<accession>A0ABQ0QKC0</accession>
<protein>
    <recommendedName>
        <fullName evidence="5">DUF3108 domain-containing protein</fullName>
    </recommendedName>
</protein>
<dbReference type="Pfam" id="PF11306">
    <property type="entry name" value="DUF3108"/>
    <property type="match status" value="1"/>
</dbReference>
<keyword evidence="4" id="KW-1185">Reference proteome</keyword>
<reference evidence="3" key="1">
    <citation type="submission" date="2013-04" db="EMBL/GenBank/DDBJ databases">
        <title>The genome sequencing project of 58 acetic acid bacteria.</title>
        <authorList>
            <person name="Okamoto-Kainuma A."/>
            <person name="Ishikawa M."/>
            <person name="Umino S."/>
            <person name="Koizumi Y."/>
            <person name="Shiwa Y."/>
            <person name="Yoshikawa H."/>
            <person name="Matsutani M."/>
            <person name="Matsushita K."/>
        </authorList>
    </citation>
    <scope>NUCLEOTIDE SEQUENCE</scope>
    <source>
        <strain evidence="3">NBRC 106556</strain>
    </source>
</reference>
<name>A0ABQ0QKC0_9PROT</name>
<organism evidence="3 4">
    <name type="scientific">Neokomagataea tanensis NBRC 106556</name>
    <dbReference type="NCBI Taxonomy" id="1223519"/>
    <lineage>
        <taxon>Bacteria</taxon>
        <taxon>Pseudomonadati</taxon>
        <taxon>Pseudomonadota</taxon>
        <taxon>Alphaproteobacteria</taxon>
        <taxon>Acetobacterales</taxon>
        <taxon>Acetobacteraceae</taxon>
        <taxon>Neokomagataea</taxon>
    </lineage>
</organism>
<evidence type="ECO:0000256" key="1">
    <source>
        <dbReference type="SAM" id="MobiDB-lite"/>
    </source>
</evidence>
<feature type="chain" id="PRO_5045235924" description="DUF3108 domain-containing protein" evidence="2">
    <location>
        <begin position="26"/>
        <end position="271"/>
    </location>
</feature>